<dbReference type="EMBL" id="CP124543">
    <property type="protein sequence ID" value="WGV25924.1"/>
    <property type="molecule type" value="Genomic_DNA"/>
</dbReference>
<dbReference type="RefSeq" id="WP_281480801.1">
    <property type="nucleotide sequence ID" value="NZ_CP124543.1"/>
</dbReference>
<evidence type="ECO:0000313" key="4">
    <source>
        <dbReference type="EMBL" id="WGV25924.1"/>
    </source>
</evidence>
<dbReference type="KEGG" id="hbq:QI031_28765"/>
<dbReference type="EMBL" id="CP124543">
    <property type="protein sequence ID" value="WGV23475.1"/>
    <property type="molecule type" value="Genomic_DNA"/>
</dbReference>
<evidence type="ECO:0000256" key="1">
    <source>
        <dbReference type="SAM" id="Phobius"/>
    </source>
</evidence>
<dbReference type="AlphaFoldDB" id="A0AAJ6P9H2"/>
<gene>
    <name evidence="2" type="ORF">QI031_16755</name>
    <name evidence="3" type="ORF">QI031_28765</name>
    <name evidence="4" type="ORF">QI031_30170</name>
</gene>
<organism evidence="3 5">
    <name type="scientific">Halotia branconii CENA392</name>
    <dbReference type="NCBI Taxonomy" id="1539056"/>
    <lineage>
        <taxon>Bacteria</taxon>
        <taxon>Bacillati</taxon>
        <taxon>Cyanobacteriota</taxon>
        <taxon>Cyanophyceae</taxon>
        <taxon>Nostocales</taxon>
        <taxon>Nodulariaceae</taxon>
        <taxon>Halotia</taxon>
    </lineage>
</organism>
<reference evidence="3 5" key="1">
    <citation type="journal article" date="2023" name="Limnol Oceanogr Lett">
        <title>Environmental adaptations by the intertidal Antarctic cyanobacterium Halotia branconii CENA392 as revealed using long-read genome sequencing.</title>
        <authorList>
            <person name="Dextro R.B."/>
            <person name="Delbaje E."/>
            <person name="Freitas P.N.N."/>
            <person name="Geraldes V."/>
            <person name="Pinto E."/>
            <person name="Long P.F."/>
            <person name="Fiore M.F."/>
        </authorList>
    </citation>
    <scope>NUCLEOTIDE SEQUENCE [LARGE SCALE GENOMIC DNA]</scope>
    <source>
        <strain evidence="3 5">CENA392</strain>
    </source>
</reference>
<keyword evidence="1" id="KW-1133">Transmembrane helix</keyword>
<protein>
    <submittedName>
        <fullName evidence="3">Uncharacterized protein</fullName>
    </submittedName>
</protein>
<keyword evidence="1" id="KW-0472">Membrane</keyword>
<evidence type="ECO:0000313" key="2">
    <source>
        <dbReference type="EMBL" id="WGV23475.1"/>
    </source>
</evidence>
<keyword evidence="1" id="KW-0812">Transmembrane</keyword>
<dbReference type="Proteomes" id="UP001223520">
    <property type="component" value="Chromosome"/>
</dbReference>
<dbReference type="KEGG" id="hbq:QI031_16755"/>
<name>A0AAJ6P9H2_9CYAN</name>
<accession>A0AAJ6P9H2</accession>
<evidence type="ECO:0000313" key="3">
    <source>
        <dbReference type="EMBL" id="WGV25666.1"/>
    </source>
</evidence>
<proteinExistence type="predicted"/>
<evidence type="ECO:0000313" key="5">
    <source>
        <dbReference type="Proteomes" id="UP001223520"/>
    </source>
</evidence>
<sequence>MTTTKSVIAVSNSTNSNSPGITITLESTGIFLGILVSFSILGGLGIKIVSSINRISTSIIQIEEDLKEYASNAEKIRELDKRFDLHVQEYINRKDVIQMLLGQMNEKIDHKFKRVLFYTRDIQRFLQRDTNFQIREYEENTEQE</sequence>
<feature type="transmembrane region" description="Helical" evidence="1">
    <location>
        <begin position="29"/>
        <end position="49"/>
    </location>
</feature>
<dbReference type="KEGG" id="hbq:QI031_30170"/>
<dbReference type="EMBL" id="CP124543">
    <property type="protein sequence ID" value="WGV25666.1"/>
    <property type="molecule type" value="Genomic_DNA"/>
</dbReference>
<keyword evidence="5" id="KW-1185">Reference proteome</keyword>